<reference evidence="2 3" key="1">
    <citation type="submission" date="2014-04" db="EMBL/GenBank/DDBJ databases">
        <authorList>
            <person name="Sears C."/>
            <person name="Carroll K."/>
            <person name="Sack B.R."/>
            <person name="Qadri F."/>
            <person name="Myers L.L."/>
            <person name="Chung G.-T."/>
            <person name="Escheverria P."/>
            <person name="Fraser C.M."/>
            <person name="Sadzewicz L."/>
            <person name="Shefchek K.A."/>
            <person name="Tallon L."/>
            <person name="Das S.P."/>
            <person name="Daugherty S."/>
            <person name="Mongodin E.F."/>
        </authorList>
    </citation>
    <scope>NUCLEOTIDE SEQUENCE [LARGE SCALE GENOMIC DNA]</scope>
    <source>
        <strain evidence="2 3">3975 RP4</strain>
    </source>
</reference>
<name>A0A069SWZ6_PHOVU</name>
<comment type="caution">
    <text evidence="2">The sequence shown here is derived from an EMBL/GenBank/DDBJ whole genome shotgun (WGS) entry which is preliminary data.</text>
</comment>
<dbReference type="PATRIC" id="fig|1339352.3.peg.52"/>
<keyword evidence="1" id="KW-0472">Membrane</keyword>
<keyword evidence="1" id="KW-1133">Transmembrane helix</keyword>
<proteinExistence type="predicted"/>
<dbReference type="AlphaFoldDB" id="A0A069SWZ6"/>
<evidence type="ECO:0000256" key="1">
    <source>
        <dbReference type="SAM" id="Phobius"/>
    </source>
</evidence>
<keyword evidence="1" id="KW-0812">Transmembrane</keyword>
<protein>
    <submittedName>
        <fullName evidence="2">Bacterial sensory transduction regulator family protein</fullName>
    </submittedName>
</protein>
<sequence length="216" mass="24752">MTDLTILIAVIALALWPLAFLVLRIRHERKKRRDRLDRMTKEDLEDIGTEELVIAVLKKIGCQPETNEEGHIVFKYQGDDFYIAVEDEARFIMIWNPWWASISMDNPALPYLKEIVNLVNVDSLVTTVFTADEDEKNVGLHSKCHTVFTPKEGQLDEYLKAMLDHFFVTHDAIKQNLQQLGSAASESVNKERTKVKGFAAYKENSTPLSSVEEEKK</sequence>
<gene>
    <name evidence="2" type="ORF">M099_0054</name>
</gene>
<dbReference type="EMBL" id="JNHM01000002">
    <property type="protein sequence ID" value="KDS56820.1"/>
    <property type="molecule type" value="Genomic_DNA"/>
</dbReference>
<evidence type="ECO:0000313" key="2">
    <source>
        <dbReference type="EMBL" id="KDS56820.1"/>
    </source>
</evidence>
<organism evidence="2 3">
    <name type="scientific">Phocaeicola vulgatus str. 3975 RP4</name>
    <dbReference type="NCBI Taxonomy" id="1339352"/>
    <lineage>
        <taxon>Bacteria</taxon>
        <taxon>Pseudomonadati</taxon>
        <taxon>Bacteroidota</taxon>
        <taxon>Bacteroidia</taxon>
        <taxon>Bacteroidales</taxon>
        <taxon>Bacteroidaceae</taxon>
        <taxon>Phocaeicola</taxon>
    </lineage>
</organism>
<dbReference type="RefSeq" id="WP_032944181.1">
    <property type="nucleotide sequence ID" value="NZ_JNHM01000002.1"/>
</dbReference>
<evidence type="ECO:0000313" key="3">
    <source>
        <dbReference type="Proteomes" id="UP000027661"/>
    </source>
</evidence>
<feature type="transmembrane region" description="Helical" evidence="1">
    <location>
        <begin position="6"/>
        <end position="25"/>
    </location>
</feature>
<accession>A0A069SWZ6</accession>
<dbReference type="Proteomes" id="UP000027661">
    <property type="component" value="Unassembled WGS sequence"/>
</dbReference>